<evidence type="ECO:0000313" key="1">
    <source>
        <dbReference type="EMBL" id="KNC22186.1"/>
    </source>
</evidence>
<organism evidence="1 2">
    <name type="scientific">Lucilia cuprina</name>
    <name type="common">Green bottle fly</name>
    <name type="synonym">Australian sheep blowfly</name>
    <dbReference type="NCBI Taxonomy" id="7375"/>
    <lineage>
        <taxon>Eukaryota</taxon>
        <taxon>Metazoa</taxon>
        <taxon>Ecdysozoa</taxon>
        <taxon>Arthropoda</taxon>
        <taxon>Hexapoda</taxon>
        <taxon>Insecta</taxon>
        <taxon>Pterygota</taxon>
        <taxon>Neoptera</taxon>
        <taxon>Endopterygota</taxon>
        <taxon>Diptera</taxon>
        <taxon>Brachycera</taxon>
        <taxon>Muscomorpha</taxon>
        <taxon>Oestroidea</taxon>
        <taxon>Calliphoridae</taxon>
        <taxon>Luciliinae</taxon>
        <taxon>Lucilia</taxon>
    </lineage>
</organism>
<dbReference type="Proteomes" id="UP000037069">
    <property type="component" value="Unassembled WGS sequence"/>
</dbReference>
<name>A0A0L0BQ97_LUCCU</name>
<proteinExistence type="predicted"/>
<dbReference type="AlphaFoldDB" id="A0A0L0BQ97"/>
<dbReference type="EMBL" id="JRES01001537">
    <property type="protein sequence ID" value="KNC22186.1"/>
    <property type="molecule type" value="Genomic_DNA"/>
</dbReference>
<comment type="caution">
    <text evidence="1">The sequence shown here is derived from an EMBL/GenBank/DDBJ whole genome shotgun (WGS) entry which is preliminary data.</text>
</comment>
<protein>
    <submittedName>
        <fullName evidence="1">Uncharacterized protein</fullName>
    </submittedName>
</protein>
<sequence length="107" mass="12317">MTIKIENRTFSNWQASPLQTVPATLQPTPFEKRRFNLLSLEALSELQINNTDIITTMCYKTVEKVVVWEPQVPAIEKLFETTNLPQTTQITIIAPDKPPRLHKIPLF</sequence>
<reference evidence="1 2" key="1">
    <citation type="journal article" date="2015" name="Nat. Commun.">
        <title>Lucilia cuprina genome unlocks parasitic fly biology to underpin future interventions.</title>
        <authorList>
            <person name="Anstead C.A."/>
            <person name="Korhonen P.K."/>
            <person name="Young N.D."/>
            <person name="Hall R.S."/>
            <person name="Jex A.R."/>
            <person name="Murali S.C."/>
            <person name="Hughes D.S."/>
            <person name="Lee S.F."/>
            <person name="Perry T."/>
            <person name="Stroehlein A.J."/>
            <person name="Ansell B.R."/>
            <person name="Breugelmans B."/>
            <person name="Hofmann A."/>
            <person name="Qu J."/>
            <person name="Dugan S."/>
            <person name="Lee S.L."/>
            <person name="Chao H."/>
            <person name="Dinh H."/>
            <person name="Han Y."/>
            <person name="Doddapaneni H.V."/>
            <person name="Worley K.C."/>
            <person name="Muzny D.M."/>
            <person name="Ioannidis P."/>
            <person name="Waterhouse R.M."/>
            <person name="Zdobnov E.M."/>
            <person name="James P.J."/>
            <person name="Bagnall N.H."/>
            <person name="Kotze A.C."/>
            <person name="Gibbs R.A."/>
            <person name="Richards S."/>
            <person name="Batterham P."/>
            <person name="Gasser R.B."/>
        </authorList>
    </citation>
    <scope>NUCLEOTIDE SEQUENCE [LARGE SCALE GENOMIC DNA]</scope>
    <source>
        <strain evidence="1 2">LS</strain>
        <tissue evidence="1">Full body</tissue>
    </source>
</reference>
<evidence type="ECO:0000313" key="2">
    <source>
        <dbReference type="Proteomes" id="UP000037069"/>
    </source>
</evidence>
<keyword evidence="2" id="KW-1185">Reference proteome</keyword>
<accession>A0A0L0BQ97</accession>
<gene>
    <name evidence="1" type="ORF">FF38_04413</name>
</gene>